<dbReference type="InterPro" id="IPR036390">
    <property type="entry name" value="WH_DNA-bd_sf"/>
</dbReference>
<dbReference type="PANTHER" id="PTHR30537:SF32">
    <property type="entry name" value="HTH-TYPE TRANSCRIPTIONAL REGULATOR DSDC"/>
    <property type="match status" value="1"/>
</dbReference>
<dbReference type="SUPFAM" id="SSF53850">
    <property type="entry name" value="Periplasmic binding protein-like II"/>
    <property type="match status" value="1"/>
</dbReference>
<proteinExistence type="inferred from homology"/>
<evidence type="ECO:0000259" key="5">
    <source>
        <dbReference type="PROSITE" id="PS50931"/>
    </source>
</evidence>
<evidence type="ECO:0000313" key="7">
    <source>
        <dbReference type="Proteomes" id="UP000253769"/>
    </source>
</evidence>
<gene>
    <name evidence="6" type="ORF">DV711_13200</name>
</gene>
<organism evidence="6 7">
    <name type="scientific">Motiliproteus coralliicola</name>
    <dbReference type="NCBI Taxonomy" id="2283196"/>
    <lineage>
        <taxon>Bacteria</taxon>
        <taxon>Pseudomonadati</taxon>
        <taxon>Pseudomonadota</taxon>
        <taxon>Gammaproteobacteria</taxon>
        <taxon>Oceanospirillales</taxon>
        <taxon>Oceanospirillaceae</taxon>
        <taxon>Motiliproteus</taxon>
    </lineage>
</organism>
<sequence length="299" mass="33049">MSPMHPRLYSSLIYFEYCGRLGSFSSAARELCVTTGAVSQQIRKLEQHLGFPLFVRSPGGIALTDQGRELLAVTRDSVAAIQSTIARFQSVSDGAVVRIRSTPSFAFKWLIPKLNAFHQAFPAIKVETYAEAALLDLQRADFDLAIDYRQDAEVDGFEVSLLFAEQLLPVVSPDYPHRIGEQREDDWSALTLLHDALPWTGAPRDAEWRYWLDRSGLASVSSDRGHFFNRSDMAIAAAEAGLGVAMARSSLVQQELAQGRLLAPFEAQPSGCNHYLLLPRSATANPAALKLQQWLLDLA</sequence>
<dbReference type="Gene3D" id="1.10.10.10">
    <property type="entry name" value="Winged helix-like DNA-binding domain superfamily/Winged helix DNA-binding domain"/>
    <property type="match status" value="1"/>
</dbReference>
<evidence type="ECO:0000256" key="4">
    <source>
        <dbReference type="ARBA" id="ARBA00023163"/>
    </source>
</evidence>
<dbReference type="GO" id="GO:0043565">
    <property type="term" value="F:sequence-specific DNA binding"/>
    <property type="evidence" value="ECO:0007669"/>
    <property type="project" value="TreeGrafter"/>
</dbReference>
<evidence type="ECO:0000256" key="1">
    <source>
        <dbReference type="ARBA" id="ARBA00009437"/>
    </source>
</evidence>
<dbReference type="InterPro" id="IPR036388">
    <property type="entry name" value="WH-like_DNA-bd_sf"/>
</dbReference>
<keyword evidence="2" id="KW-0805">Transcription regulation</keyword>
<dbReference type="PRINTS" id="PR00039">
    <property type="entry name" value="HTHLYSR"/>
</dbReference>
<dbReference type="InterPro" id="IPR058163">
    <property type="entry name" value="LysR-type_TF_proteobact-type"/>
</dbReference>
<dbReference type="PANTHER" id="PTHR30537">
    <property type="entry name" value="HTH-TYPE TRANSCRIPTIONAL REGULATOR"/>
    <property type="match status" value="1"/>
</dbReference>
<dbReference type="Proteomes" id="UP000253769">
    <property type="component" value="Unassembled WGS sequence"/>
</dbReference>
<dbReference type="Pfam" id="PF03466">
    <property type="entry name" value="LysR_substrate"/>
    <property type="match status" value="1"/>
</dbReference>
<keyword evidence="3" id="KW-0238">DNA-binding</keyword>
<evidence type="ECO:0000256" key="2">
    <source>
        <dbReference type="ARBA" id="ARBA00023015"/>
    </source>
</evidence>
<dbReference type="PROSITE" id="PS50931">
    <property type="entry name" value="HTH_LYSR"/>
    <property type="match status" value="1"/>
</dbReference>
<dbReference type="Gene3D" id="3.40.190.10">
    <property type="entry name" value="Periplasmic binding protein-like II"/>
    <property type="match status" value="2"/>
</dbReference>
<comment type="similarity">
    <text evidence="1">Belongs to the LysR transcriptional regulatory family.</text>
</comment>
<dbReference type="GO" id="GO:0003700">
    <property type="term" value="F:DNA-binding transcription factor activity"/>
    <property type="evidence" value="ECO:0007669"/>
    <property type="project" value="InterPro"/>
</dbReference>
<reference evidence="6 7" key="1">
    <citation type="submission" date="2018-07" db="EMBL/GenBank/DDBJ databases">
        <title>Motiliproteus coralliicola sp. nov., a bacterium isolated from Coral.</title>
        <authorList>
            <person name="Wang G."/>
        </authorList>
    </citation>
    <scope>NUCLEOTIDE SEQUENCE [LARGE SCALE GENOMIC DNA]</scope>
    <source>
        <strain evidence="6 7">C34</strain>
    </source>
</reference>
<keyword evidence="4" id="KW-0804">Transcription</keyword>
<dbReference type="InterPro" id="IPR005119">
    <property type="entry name" value="LysR_subst-bd"/>
</dbReference>
<dbReference type="CDD" id="cd08432">
    <property type="entry name" value="PBP2_GcdR_TrpI_HvrB_AmpR_like"/>
    <property type="match status" value="1"/>
</dbReference>
<evidence type="ECO:0000313" key="6">
    <source>
        <dbReference type="EMBL" id="RDE19981.1"/>
    </source>
</evidence>
<feature type="domain" description="HTH lysR-type" evidence="5">
    <location>
        <begin position="20"/>
        <end position="64"/>
    </location>
</feature>
<dbReference type="Pfam" id="PF00126">
    <property type="entry name" value="HTH_1"/>
    <property type="match status" value="1"/>
</dbReference>
<evidence type="ECO:0000256" key="3">
    <source>
        <dbReference type="ARBA" id="ARBA00023125"/>
    </source>
</evidence>
<name>A0A369WF45_9GAMM</name>
<keyword evidence="7" id="KW-1185">Reference proteome</keyword>
<dbReference type="AlphaFoldDB" id="A0A369WF45"/>
<comment type="caution">
    <text evidence="6">The sequence shown here is derived from an EMBL/GenBank/DDBJ whole genome shotgun (WGS) entry which is preliminary data.</text>
</comment>
<accession>A0A369WF45</accession>
<dbReference type="OrthoDB" id="6787458at2"/>
<protein>
    <submittedName>
        <fullName evidence="6">LysR family transcriptional regulator</fullName>
    </submittedName>
</protein>
<dbReference type="InterPro" id="IPR000847">
    <property type="entry name" value="LysR_HTH_N"/>
</dbReference>
<dbReference type="EMBL" id="QQOH01000003">
    <property type="protein sequence ID" value="RDE19981.1"/>
    <property type="molecule type" value="Genomic_DNA"/>
</dbReference>
<dbReference type="GO" id="GO:0006351">
    <property type="term" value="P:DNA-templated transcription"/>
    <property type="evidence" value="ECO:0007669"/>
    <property type="project" value="TreeGrafter"/>
</dbReference>
<dbReference type="SUPFAM" id="SSF46785">
    <property type="entry name" value="Winged helix' DNA-binding domain"/>
    <property type="match status" value="1"/>
</dbReference>